<comment type="caution">
    <text evidence="2">The sequence shown here is derived from an EMBL/GenBank/DDBJ whole genome shotgun (WGS) entry which is preliminary data.</text>
</comment>
<evidence type="ECO:0000256" key="1">
    <source>
        <dbReference type="SAM" id="Phobius"/>
    </source>
</evidence>
<name>A0A327NES1_9BACT</name>
<dbReference type="AlphaFoldDB" id="A0A327NES1"/>
<gene>
    <name evidence="2" type="ORF">HMF3257_03195</name>
</gene>
<dbReference type="EMBL" id="QLII01000001">
    <property type="protein sequence ID" value="RAI73672.1"/>
    <property type="molecule type" value="Genomic_DNA"/>
</dbReference>
<keyword evidence="1" id="KW-1133">Transmembrane helix</keyword>
<sequence>MFAYSLLVITAIFYIGLGMFTASKPTLVGDSAMGYGLGLFFLGVGFAITSLILMILISAKGGFGWVGQETGIRTTLVILSWLLMAFATFFCAAFKWEWHSDTVYPQFLHWLAVHHGQLWIPLLWLTACFFSLSPGLQSTVSPYALKIPFWVGLGSSAVFCTGLLVGYFRDTLKTVETEVASQNKQRDEWHQKNLETIAAHKPEDPIFNLLSYSTQYRPEDIKRAALAKIKANPSWEAELLELLRNEKTYQEVYYFLDGNRVEHPEQFVEPLNQSMLWLAATIKADIKDSNNLQHWSFDMYGIDRLLRAIDYQFLDQGVDFYPNVVKLKQALDTPPPERFSGVRFTITGVVNSWLKNHKK</sequence>
<feature type="transmembrane region" description="Helical" evidence="1">
    <location>
        <begin position="147"/>
        <end position="168"/>
    </location>
</feature>
<protein>
    <submittedName>
        <fullName evidence="2">Uncharacterized protein</fullName>
    </submittedName>
</protein>
<accession>A0A327NES1</accession>
<feature type="transmembrane region" description="Helical" evidence="1">
    <location>
        <begin position="76"/>
        <end position="96"/>
    </location>
</feature>
<evidence type="ECO:0000313" key="2">
    <source>
        <dbReference type="EMBL" id="RAI73672.1"/>
    </source>
</evidence>
<dbReference type="OrthoDB" id="940374at2"/>
<proteinExistence type="predicted"/>
<feature type="transmembrane region" description="Helical" evidence="1">
    <location>
        <begin position="32"/>
        <end position="56"/>
    </location>
</feature>
<keyword evidence="1" id="KW-0812">Transmembrane</keyword>
<evidence type="ECO:0000313" key="3">
    <source>
        <dbReference type="Proteomes" id="UP000249016"/>
    </source>
</evidence>
<keyword evidence="3" id="KW-1185">Reference proteome</keyword>
<dbReference type="Proteomes" id="UP000249016">
    <property type="component" value="Unassembled WGS sequence"/>
</dbReference>
<organism evidence="2 3">
    <name type="scientific">Spirosoma telluris</name>
    <dbReference type="NCBI Taxonomy" id="2183553"/>
    <lineage>
        <taxon>Bacteria</taxon>
        <taxon>Pseudomonadati</taxon>
        <taxon>Bacteroidota</taxon>
        <taxon>Cytophagia</taxon>
        <taxon>Cytophagales</taxon>
        <taxon>Cytophagaceae</taxon>
        <taxon>Spirosoma</taxon>
    </lineage>
</organism>
<feature type="transmembrane region" description="Helical" evidence="1">
    <location>
        <begin position="116"/>
        <end position="135"/>
    </location>
</feature>
<dbReference type="RefSeq" id="WP_111340551.1">
    <property type="nucleotide sequence ID" value="NZ_QLII01000001.1"/>
</dbReference>
<keyword evidence="1" id="KW-0472">Membrane</keyword>
<reference evidence="2 3" key="1">
    <citation type="submission" date="2018-06" db="EMBL/GenBank/DDBJ databases">
        <title>Spirosoma sp. HMF3257 Genome sequencing and assembly.</title>
        <authorList>
            <person name="Kang H."/>
            <person name="Cha I."/>
            <person name="Kim H."/>
            <person name="Kang J."/>
            <person name="Joh K."/>
        </authorList>
    </citation>
    <scope>NUCLEOTIDE SEQUENCE [LARGE SCALE GENOMIC DNA]</scope>
    <source>
        <strain evidence="2 3">HMF3257</strain>
    </source>
</reference>